<gene>
    <name evidence="1" type="ORF">LMKDKBCB_01956</name>
</gene>
<reference evidence="1 2" key="1">
    <citation type="submission" date="2019-10" db="EMBL/GenBank/DDBJ databases">
        <authorList>
            <person name="Wolf R A."/>
        </authorList>
    </citation>
    <scope>NUCLEOTIDE SEQUENCE [LARGE SCALE GENOMIC DNA]</scope>
    <source>
        <strain evidence="1">Collinsella_aerofaciens_AK_138A</strain>
    </source>
</reference>
<organism evidence="1 2">
    <name type="scientific">Collinsella aerofaciens</name>
    <dbReference type="NCBI Taxonomy" id="74426"/>
    <lineage>
        <taxon>Bacteria</taxon>
        <taxon>Bacillati</taxon>
        <taxon>Actinomycetota</taxon>
        <taxon>Coriobacteriia</taxon>
        <taxon>Coriobacteriales</taxon>
        <taxon>Coriobacteriaceae</taxon>
        <taxon>Collinsella</taxon>
    </lineage>
</organism>
<dbReference type="AlphaFoldDB" id="A0A5K1J539"/>
<sequence length="174" mass="19915">MAKELSIFVDESGDRGGKARYCLLTLVFHDQADSIAEAVTGYEAKLARADLPSIPFHSEPLMNGHRDYEFLGIEQRKVMLAYFSSFVRKLPISYITLVYRRSQFEGPARLMERMGRDTSSAMVEHLDFFQSFDDVKVYYDNGQDIVKQALDRSVGKVLSKGVVRRRKTSMTDLR</sequence>
<dbReference type="Proteomes" id="UP000330807">
    <property type="component" value="Unassembled WGS sequence"/>
</dbReference>
<evidence type="ECO:0000313" key="2">
    <source>
        <dbReference type="Proteomes" id="UP000330807"/>
    </source>
</evidence>
<dbReference type="EMBL" id="CABWIH010000039">
    <property type="protein sequence ID" value="VWL98297.1"/>
    <property type="molecule type" value="Genomic_DNA"/>
</dbReference>
<accession>A0A5K1J539</accession>
<evidence type="ECO:0008006" key="3">
    <source>
        <dbReference type="Google" id="ProtNLM"/>
    </source>
</evidence>
<protein>
    <recommendedName>
        <fullName evidence="3">DUF3800 domain-containing protein</fullName>
    </recommendedName>
</protein>
<dbReference type="RefSeq" id="WP_156063682.1">
    <property type="nucleotide sequence ID" value="NZ_CABWIH010000039.1"/>
</dbReference>
<proteinExistence type="predicted"/>
<name>A0A5K1J539_9ACTN</name>
<evidence type="ECO:0000313" key="1">
    <source>
        <dbReference type="EMBL" id="VWL98297.1"/>
    </source>
</evidence>